<dbReference type="InterPro" id="IPR004088">
    <property type="entry name" value="KH_dom_type_1"/>
</dbReference>
<dbReference type="FunFam" id="3.30.1370.10:FF:000001">
    <property type="entry name" value="Polyribonucleotide nucleotidyltransferase"/>
    <property type="match status" value="1"/>
</dbReference>
<dbReference type="EC" id="2.7.7.8" evidence="8"/>
<dbReference type="GO" id="GO:0000287">
    <property type="term" value="F:magnesium ion binding"/>
    <property type="evidence" value="ECO:0007669"/>
    <property type="project" value="UniProtKB-UniRule"/>
</dbReference>
<dbReference type="GO" id="GO:0006402">
    <property type="term" value="P:mRNA catabolic process"/>
    <property type="evidence" value="ECO:0007669"/>
    <property type="project" value="UniProtKB-UniRule"/>
</dbReference>
<dbReference type="Gene3D" id="3.30.1370.10">
    <property type="entry name" value="K Homology domain, type 1"/>
    <property type="match status" value="1"/>
</dbReference>
<dbReference type="InterPro" id="IPR012162">
    <property type="entry name" value="PNPase"/>
</dbReference>
<dbReference type="NCBIfam" id="TIGR03591">
    <property type="entry name" value="polynuc_phos"/>
    <property type="match status" value="1"/>
</dbReference>
<dbReference type="PIRSF" id="PIRSF005499">
    <property type="entry name" value="PNPase"/>
    <property type="match status" value="1"/>
</dbReference>
<keyword evidence="3 8" id="KW-0808">Transferase</keyword>
<evidence type="ECO:0000259" key="9">
    <source>
        <dbReference type="PROSITE" id="PS50126"/>
    </source>
</evidence>
<dbReference type="GO" id="GO:0003723">
    <property type="term" value="F:RNA binding"/>
    <property type="evidence" value="ECO:0007669"/>
    <property type="project" value="UniProtKB-UniRule"/>
</dbReference>
<dbReference type="PROSITE" id="PS50084">
    <property type="entry name" value="KH_TYPE_1"/>
    <property type="match status" value="1"/>
</dbReference>
<dbReference type="AlphaFoldDB" id="A0A2M7CIC0"/>
<dbReference type="NCBIfam" id="NF008805">
    <property type="entry name" value="PRK11824.1"/>
    <property type="match status" value="1"/>
</dbReference>
<organism evidence="10 11">
    <name type="scientific">Candidatus Berkelbacteria bacterium CG03_land_8_20_14_0_80_40_36</name>
    <dbReference type="NCBI Taxonomy" id="1974509"/>
    <lineage>
        <taxon>Bacteria</taxon>
        <taxon>Candidatus Berkelbacteria</taxon>
    </lineage>
</organism>
<sequence length="709" mass="77938">MIEKTHKIAYGNADLTISQGNLAMQADAAVTVCWGETMVLATVVVSNEVREEIDFLPLLIDYEERMYASGKISGSRFIKREGRPSDNAVLTARMIDRPLRPLFPKYFYNDVQVVITVLSYDKEHDPSIVSIIAASSALMLSKAPFAGPVGAARIGRIDGKLIANPTDQEIKKSDLELVIASVKDKIIMVEAEGVEIPEEVMKEAFQLAQKEIQPILKMQTDLAKDAVSLQVEPLDEKIHSELKDFVGAELKEVLKLKQDDEQKQKIADFELRILNNFEGNYKQIELKSAFGKLIQKEVRKTILEDGIRPDGRRLDEIRPISVEVGILPRTHGSGLFTRGHTQSLTIATLGAPGDEQFVDTMEEEGTRRYMHHYNFPPFSTGEVSPMRSTSRREIGHGALAEKALLPMVPSKEDFPYTIRLVSEILSSNGSSSMAATCGSTLALLDAGVPLKAPVAGIAIGLITRENFNGIKATDVKDSDYKILTDIQGLEDFGGDMDFKVAGTKNGITAIQMDTKLHGITFEIASRAMDIAKVARLKILEKMLAVIPREKEMSQYAPRIKKIIINPKRIGDIIGPGGKTIRKIIETCGGDEKVSIDIDDQGCVYISATDKEAGDQAKKIIEELTYEVKVGQVFDNAKVVEIVKQRDSGAEIGALVEVAPGRIGMVHISEVSPERIPTVSSVLKIGQIVKVKVVTVDEEKGRYGLSIKRA</sequence>
<accession>A0A2M7CIC0</accession>
<dbReference type="PANTHER" id="PTHR11252:SF0">
    <property type="entry name" value="POLYRIBONUCLEOTIDE NUCLEOTIDYLTRANSFERASE 1, MITOCHONDRIAL"/>
    <property type="match status" value="1"/>
</dbReference>
<dbReference type="Proteomes" id="UP000229966">
    <property type="component" value="Unassembled WGS sequence"/>
</dbReference>
<dbReference type="FunFam" id="3.30.230.70:FF:000001">
    <property type="entry name" value="Polyribonucleotide nucleotidyltransferase"/>
    <property type="match status" value="1"/>
</dbReference>
<evidence type="ECO:0000313" key="10">
    <source>
        <dbReference type="EMBL" id="PIV25373.1"/>
    </source>
</evidence>
<dbReference type="SUPFAM" id="SSF54791">
    <property type="entry name" value="Eukaryotic type KH-domain (KH-domain type I)"/>
    <property type="match status" value="1"/>
</dbReference>
<evidence type="ECO:0000256" key="7">
    <source>
        <dbReference type="ARBA" id="ARBA00022884"/>
    </source>
</evidence>
<dbReference type="Gene3D" id="3.30.230.70">
    <property type="entry name" value="GHMP Kinase, N-terminal domain"/>
    <property type="match status" value="2"/>
</dbReference>
<dbReference type="InterPro" id="IPR027408">
    <property type="entry name" value="PNPase/RNase_PH_dom_sf"/>
</dbReference>
<dbReference type="Pfam" id="PF00013">
    <property type="entry name" value="KH_1"/>
    <property type="match status" value="1"/>
</dbReference>
<gene>
    <name evidence="8" type="primary">pnp</name>
    <name evidence="10" type="ORF">COS38_01980</name>
</gene>
<dbReference type="Pfam" id="PF03726">
    <property type="entry name" value="PNPase"/>
    <property type="match status" value="1"/>
</dbReference>
<dbReference type="Pfam" id="PF00575">
    <property type="entry name" value="S1"/>
    <property type="match status" value="1"/>
</dbReference>
<dbReference type="InterPro" id="IPR003029">
    <property type="entry name" value="S1_domain"/>
</dbReference>
<dbReference type="FunFam" id="3.30.230.70:FF:000002">
    <property type="entry name" value="Polyribonucleotide nucleotidyltransferase"/>
    <property type="match status" value="1"/>
</dbReference>
<dbReference type="InterPro" id="IPR036456">
    <property type="entry name" value="PNPase_PH_RNA-bd_sf"/>
</dbReference>
<dbReference type="PROSITE" id="PS50126">
    <property type="entry name" value="S1"/>
    <property type="match status" value="1"/>
</dbReference>
<evidence type="ECO:0000313" key="11">
    <source>
        <dbReference type="Proteomes" id="UP000229966"/>
    </source>
</evidence>
<comment type="cofactor">
    <cofactor evidence="8">
        <name>Mg(2+)</name>
        <dbReference type="ChEBI" id="CHEBI:18420"/>
    </cofactor>
</comment>
<dbReference type="SUPFAM" id="SSF46915">
    <property type="entry name" value="Polynucleotide phosphorylase/guanosine pentaphosphate synthase (PNPase/GPSI), domain 3"/>
    <property type="match status" value="1"/>
</dbReference>
<dbReference type="InterPro" id="IPR036345">
    <property type="entry name" value="ExoRNase_PH_dom2_sf"/>
</dbReference>
<dbReference type="GO" id="GO:0000175">
    <property type="term" value="F:3'-5'-RNA exonuclease activity"/>
    <property type="evidence" value="ECO:0007669"/>
    <property type="project" value="TreeGrafter"/>
</dbReference>
<keyword evidence="2 8" id="KW-0963">Cytoplasm</keyword>
<comment type="subcellular location">
    <subcellularLocation>
        <location evidence="8">Cytoplasm</location>
    </subcellularLocation>
</comment>
<evidence type="ECO:0000256" key="5">
    <source>
        <dbReference type="ARBA" id="ARBA00022723"/>
    </source>
</evidence>
<name>A0A2M7CIC0_9BACT</name>
<dbReference type="HAMAP" id="MF_01595">
    <property type="entry name" value="PNPase"/>
    <property type="match status" value="1"/>
</dbReference>
<dbReference type="InterPro" id="IPR001247">
    <property type="entry name" value="ExoRNase_PH_dom1"/>
</dbReference>
<dbReference type="EMBL" id="PEUM01000056">
    <property type="protein sequence ID" value="PIV25373.1"/>
    <property type="molecule type" value="Genomic_DNA"/>
</dbReference>
<keyword evidence="7 8" id="KW-0694">RNA-binding</keyword>
<dbReference type="InterPro" id="IPR036612">
    <property type="entry name" value="KH_dom_type_1_sf"/>
</dbReference>
<protein>
    <recommendedName>
        <fullName evidence="8">Polyribonucleotide nucleotidyltransferase</fullName>
        <ecNumber evidence="8">2.7.7.8</ecNumber>
    </recommendedName>
    <alternativeName>
        <fullName evidence="8">Polynucleotide phosphorylase</fullName>
        <shortName evidence="8">PNPase</shortName>
    </alternativeName>
</protein>
<dbReference type="Gene3D" id="2.40.50.140">
    <property type="entry name" value="Nucleic acid-binding proteins"/>
    <property type="match status" value="1"/>
</dbReference>
<keyword evidence="6 8" id="KW-0460">Magnesium</keyword>
<dbReference type="SMART" id="SM00322">
    <property type="entry name" value="KH"/>
    <property type="match status" value="1"/>
</dbReference>
<feature type="binding site" evidence="8">
    <location>
        <position position="491"/>
    </location>
    <ligand>
        <name>Mg(2+)</name>
        <dbReference type="ChEBI" id="CHEBI:18420"/>
    </ligand>
</feature>
<feature type="domain" description="S1 motif" evidence="9">
    <location>
        <begin position="630"/>
        <end position="707"/>
    </location>
</feature>
<keyword evidence="5 8" id="KW-0479">Metal-binding</keyword>
<dbReference type="CDD" id="cd11364">
    <property type="entry name" value="RNase_PH_PNPase_2"/>
    <property type="match status" value="1"/>
</dbReference>
<evidence type="ECO:0000256" key="8">
    <source>
        <dbReference type="HAMAP-Rule" id="MF_01595"/>
    </source>
</evidence>
<dbReference type="CDD" id="cd02393">
    <property type="entry name" value="KH-I_PNPase"/>
    <property type="match status" value="1"/>
</dbReference>
<evidence type="ECO:0000256" key="4">
    <source>
        <dbReference type="ARBA" id="ARBA00022695"/>
    </source>
</evidence>
<dbReference type="InterPro" id="IPR012340">
    <property type="entry name" value="NA-bd_OB-fold"/>
</dbReference>
<evidence type="ECO:0000256" key="3">
    <source>
        <dbReference type="ARBA" id="ARBA00022679"/>
    </source>
</evidence>
<dbReference type="GO" id="GO:0004654">
    <property type="term" value="F:polyribonucleotide nucleotidyltransferase activity"/>
    <property type="evidence" value="ECO:0007669"/>
    <property type="project" value="UniProtKB-UniRule"/>
</dbReference>
<keyword evidence="4 8" id="KW-0548">Nucleotidyltransferase</keyword>
<dbReference type="SUPFAM" id="SSF54211">
    <property type="entry name" value="Ribosomal protein S5 domain 2-like"/>
    <property type="match status" value="2"/>
</dbReference>
<dbReference type="SMART" id="SM00316">
    <property type="entry name" value="S1"/>
    <property type="match status" value="1"/>
</dbReference>
<dbReference type="InterPro" id="IPR015848">
    <property type="entry name" value="PNPase_PH_RNA-bd_bac/org-type"/>
</dbReference>
<dbReference type="SUPFAM" id="SSF50249">
    <property type="entry name" value="Nucleic acid-binding proteins"/>
    <property type="match status" value="1"/>
</dbReference>
<dbReference type="InterPro" id="IPR015847">
    <property type="entry name" value="ExoRNase_PH_dom2"/>
</dbReference>
<feature type="binding site" evidence="8">
    <location>
        <position position="497"/>
    </location>
    <ligand>
        <name>Mg(2+)</name>
        <dbReference type="ChEBI" id="CHEBI:18420"/>
    </ligand>
</feature>
<evidence type="ECO:0000256" key="1">
    <source>
        <dbReference type="ARBA" id="ARBA00007404"/>
    </source>
</evidence>
<dbReference type="GO" id="GO:0006396">
    <property type="term" value="P:RNA processing"/>
    <property type="evidence" value="ECO:0007669"/>
    <property type="project" value="InterPro"/>
</dbReference>
<comment type="catalytic activity">
    <reaction evidence="8">
        <text>RNA(n+1) + phosphate = RNA(n) + a ribonucleoside 5'-diphosphate</text>
        <dbReference type="Rhea" id="RHEA:22096"/>
        <dbReference type="Rhea" id="RHEA-COMP:14527"/>
        <dbReference type="Rhea" id="RHEA-COMP:17342"/>
        <dbReference type="ChEBI" id="CHEBI:43474"/>
        <dbReference type="ChEBI" id="CHEBI:57930"/>
        <dbReference type="ChEBI" id="CHEBI:140395"/>
        <dbReference type="EC" id="2.7.7.8"/>
    </reaction>
</comment>
<dbReference type="SUPFAM" id="SSF55666">
    <property type="entry name" value="Ribonuclease PH domain 2-like"/>
    <property type="match status" value="2"/>
</dbReference>
<dbReference type="PANTHER" id="PTHR11252">
    <property type="entry name" value="POLYRIBONUCLEOTIDE NUCLEOTIDYLTRANSFERASE"/>
    <property type="match status" value="1"/>
</dbReference>
<evidence type="ECO:0000256" key="6">
    <source>
        <dbReference type="ARBA" id="ARBA00022842"/>
    </source>
</evidence>
<reference evidence="11" key="1">
    <citation type="submission" date="2017-09" db="EMBL/GenBank/DDBJ databases">
        <title>Depth-based differentiation of microbial function through sediment-hosted aquifers and enrichment of novel symbionts in the deep terrestrial subsurface.</title>
        <authorList>
            <person name="Probst A.J."/>
            <person name="Ladd B."/>
            <person name="Jarett J.K."/>
            <person name="Geller-Mcgrath D.E."/>
            <person name="Sieber C.M.K."/>
            <person name="Emerson J.B."/>
            <person name="Anantharaman K."/>
            <person name="Thomas B.C."/>
            <person name="Malmstrom R."/>
            <person name="Stieglmeier M."/>
            <person name="Klingl A."/>
            <person name="Woyke T."/>
            <person name="Ryan C.M."/>
            <person name="Banfield J.F."/>
        </authorList>
    </citation>
    <scope>NUCLEOTIDE SEQUENCE [LARGE SCALE GENOMIC DNA]</scope>
</reference>
<dbReference type="GO" id="GO:0005829">
    <property type="term" value="C:cytosol"/>
    <property type="evidence" value="ECO:0007669"/>
    <property type="project" value="UniProtKB-ARBA"/>
</dbReference>
<dbReference type="InterPro" id="IPR004087">
    <property type="entry name" value="KH_dom"/>
</dbReference>
<comment type="caution">
    <text evidence="10">The sequence shown here is derived from an EMBL/GenBank/DDBJ whole genome shotgun (WGS) entry which is preliminary data.</text>
</comment>
<comment type="similarity">
    <text evidence="1 8">Belongs to the polyribonucleotide nucleotidyltransferase family.</text>
</comment>
<dbReference type="Pfam" id="PF01138">
    <property type="entry name" value="RNase_PH"/>
    <property type="match status" value="2"/>
</dbReference>
<proteinExistence type="inferred from homology"/>
<comment type="function">
    <text evidence="8">Involved in mRNA degradation. Catalyzes the phosphorolysis of single-stranded polyribonucleotides processively in the 3'- to 5'-direction.</text>
</comment>
<dbReference type="InterPro" id="IPR020568">
    <property type="entry name" value="Ribosomal_Su5_D2-typ_SF"/>
</dbReference>
<dbReference type="Pfam" id="PF03725">
    <property type="entry name" value="RNase_PH_C"/>
    <property type="match status" value="1"/>
</dbReference>
<evidence type="ECO:0000256" key="2">
    <source>
        <dbReference type="ARBA" id="ARBA00022490"/>
    </source>
</evidence>